<dbReference type="RefSeq" id="WP_184536039.1">
    <property type="nucleotide sequence ID" value="NZ_JACHJW010000001.1"/>
</dbReference>
<accession>A0A7W7WRE7</accession>
<gene>
    <name evidence="1" type="ORF">FHR38_003961</name>
</gene>
<protein>
    <submittedName>
        <fullName evidence="1">Uncharacterized protein</fullName>
    </submittedName>
</protein>
<dbReference type="EMBL" id="JACHJW010000001">
    <property type="protein sequence ID" value="MBB4960228.1"/>
    <property type="molecule type" value="Genomic_DNA"/>
</dbReference>
<name>A0A7W7WRE7_9ACTN</name>
<sequence>MAILMVARQIAEDPAVIRYAYGLDERFDRTLVIDRQTGAASGGAGELDTNGAMMAAKIKRLWRANGEFPSRVTFAG</sequence>
<comment type="caution">
    <text evidence="1">The sequence shown here is derived from an EMBL/GenBank/DDBJ whole genome shotgun (WGS) entry which is preliminary data.</text>
</comment>
<dbReference type="Proteomes" id="UP000578819">
    <property type="component" value="Unassembled WGS sequence"/>
</dbReference>
<organism evidence="1 2">
    <name type="scientific">Micromonospora polyrhachis</name>
    <dbReference type="NCBI Taxonomy" id="1282883"/>
    <lineage>
        <taxon>Bacteria</taxon>
        <taxon>Bacillati</taxon>
        <taxon>Actinomycetota</taxon>
        <taxon>Actinomycetes</taxon>
        <taxon>Micromonosporales</taxon>
        <taxon>Micromonosporaceae</taxon>
        <taxon>Micromonospora</taxon>
    </lineage>
</organism>
<evidence type="ECO:0000313" key="2">
    <source>
        <dbReference type="Proteomes" id="UP000578819"/>
    </source>
</evidence>
<reference evidence="1 2" key="1">
    <citation type="submission" date="2020-08" db="EMBL/GenBank/DDBJ databases">
        <title>Sequencing the genomes of 1000 actinobacteria strains.</title>
        <authorList>
            <person name="Klenk H.-P."/>
        </authorList>
    </citation>
    <scope>NUCLEOTIDE SEQUENCE [LARGE SCALE GENOMIC DNA]</scope>
    <source>
        <strain evidence="1 2">DSM 45886</strain>
    </source>
</reference>
<evidence type="ECO:0000313" key="1">
    <source>
        <dbReference type="EMBL" id="MBB4960228.1"/>
    </source>
</evidence>
<dbReference type="AlphaFoldDB" id="A0A7W7WRE7"/>
<proteinExistence type="predicted"/>
<keyword evidence="2" id="KW-1185">Reference proteome</keyword>